<dbReference type="Proteomes" id="UP001152759">
    <property type="component" value="Chromosome 5"/>
</dbReference>
<evidence type="ECO:0000256" key="1">
    <source>
        <dbReference type="ARBA" id="ARBA00004651"/>
    </source>
</evidence>
<evidence type="ECO:0000256" key="5">
    <source>
        <dbReference type="ARBA" id="ARBA00022989"/>
    </source>
</evidence>
<organism evidence="9 10">
    <name type="scientific">Bemisia tabaci</name>
    <name type="common">Sweetpotato whitefly</name>
    <name type="synonym">Aleurodes tabaci</name>
    <dbReference type="NCBI Taxonomy" id="7038"/>
    <lineage>
        <taxon>Eukaryota</taxon>
        <taxon>Metazoa</taxon>
        <taxon>Ecdysozoa</taxon>
        <taxon>Arthropoda</taxon>
        <taxon>Hexapoda</taxon>
        <taxon>Insecta</taxon>
        <taxon>Pterygota</taxon>
        <taxon>Neoptera</taxon>
        <taxon>Paraneoptera</taxon>
        <taxon>Hemiptera</taxon>
        <taxon>Sternorrhyncha</taxon>
        <taxon>Aleyrodoidea</taxon>
        <taxon>Aleyrodidae</taxon>
        <taxon>Aleyrodinae</taxon>
        <taxon>Bemisia</taxon>
    </lineage>
</organism>
<name>A0A9P0ABQ9_BEMTA</name>
<dbReference type="GO" id="GO:0008527">
    <property type="term" value="F:taste receptor activity"/>
    <property type="evidence" value="ECO:0007669"/>
    <property type="project" value="InterPro"/>
</dbReference>
<dbReference type="GO" id="GO:0050916">
    <property type="term" value="P:sensory perception of sweet taste"/>
    <property type="evidence" value="ECO:0007669"/>
    <property type="project" value="UniProtKB-ARBA"/>
</dbReference>
<keyword evidence="6 8" id="KW-0472">Membrane</keyword>
<evidence type="ECO:0000256" key="4">
    <source>
        <dbReference type="ARBA" id="ARBA00022692"/>
    </source>
</evidence>
<feature type="transmembrane region" description="Helical" evidence="8">
    <location>
        <begin position="168"/>
        <end position="185"/>
    </location>
</feature>
<evidence type="ECO:0000313" key="10">
    <source>
        <dbReference type="Proteomes" id="UP001152759"/>
    </source>
</evidence>
<feature type="transmembrane region" description="Helical" evidence="8">
    <location>
        <begin position="258"/>
        <end position="286"/>
    </location>
</feature>
<gene>
    <name evidence="9" type="ORF">BEMITA_LOCUS8564</name>
</gene>
<protein>
    <recommendedName>
        <fullName evidence="11">Gustatory receptor</fullName>
    </recommendedName>
</protein>
<comment type="subcellular location">
    <subcellularLocation>
        <location evidence="1">Cell membrane</location>
        <topology evidence="1">Multi-pass membrane protein</topology>
    </subcellularLocation>
</comment>
<accession>A0A9P0ABQ9</accession>
<feature type="transmembrane region" description="Helical" evidence="8">
    <location>
        <begin position="47"/>
        <end position="66"/>
    </location>
</feature>
<keyword evidence="4 8" id="KW-0812">Transmembrane</keyword>
<evidence type="ECO:0000313" key="9">
    <source>
        <dbReference type="EMBL" id="CAH0389773.1"/>
    </source>
</evidence>
<evidence type="ECO:0000256" key="3">
    <source>
        <dbReference type="ARBA" id="ARBA00022475"/>
    </source>
</evidence>
<keyword evidence="7" id="KW-0675">Receptor</keyword>
<reference evidence="9" key="1">
    <citation type="submission" date="2021-12" db="EMBL/GenBank/DDBJ databases">
        <authorList>
            <person name="King R."/>
        </authorList>
    </citation>
    <scope>NUCLEOTIDE SEQUENCE</scope>
</reference>
<evidence type="ECO:0000256" key="8">
    <source>
        <dbReference type="SAM" id="Phobius"/>
    </source>
</evidence>
<sequence>MQPHFGKRVNTISEMLNFQKPRKNMVGPAWNKMIPRYENDGRGMHHYFRWVLLWASCAGVFPVSGVHHENVFKLSFSWLSPFTVYSVALLTGYATIEIISLDYTIRNLNEDSLTAKGGLKKATSGSIFYGNACIATCLFISLARRWPGLVREWRGVEISMARFGSPKLGWRFAMCTILLMGLAFTEHGLHNWLNTRPGSKDDIAAMSFNSTGESAENDAPHLIDQSLTFKGYLERFALKTHWYLFTSFRDYHPIKGFIVMWLSLSATFLWNFTDLFIMLVSTALAAQFKQLTVALRGIRGKMLSMVEWREYRETYTSLTHLVKTVDENINTIITLSVAGNVYFICAQLITEIERRDSSKRPLPITSR</sequence>
<feature type="transmembrane region" description="Helical" evidence="8">
    <location>
        <begin position="78"/>
        <end position="96"/>
    </location>
</feature>
<evidence type="ECO:0000256" key="6">
    <source>
        <dbReference type="ARBA" id="ARBA00023136"/>
    </source>
</evidence>
<proteinExistence type="inferred from homology"/>
<comment type="similarity">
    <text evidence="2">Belongs to the insect chemoreceptor superfamily. Gustatory receptor (GR) family. Gr5a subfamily.</text>
</comment>
<keyword evidence="5 8" id="KW-1133">Transmembrane helix</keyword>
<dbReference type="Pfam" id="PF06151">
    <property type="entry name" value="Trehalose_recp"/>
    <property type="match status" value="1"/>
</dbReference>
<dbReference type="PANTHER" id="PTHR21421:SF29">
    <property type="entry name" value="GUSTATORY RECEPTOR 5A FOR TREHALOSE-RELATED"/>
    <property type="match status" value="1"/>
</dbReference>
<dbReference type="PANTHER" id="PTHR21421">
    <property type="entry name" value="GUSTATORY RECEPTOR"/>
    <property type="match status" value="1"/>
</dbReference>
<evidence type="ECO:0008006" key="11">
    <source>
        <dbReference type="Google" id="ProtNLM"/>
    </source>
</evidence>
<dbReference type="AlphaFoldDB" id="A0A9P0ABQ9"/>
<evidence type="ECO:0000256" key="7">
    <source>
        <dbReference type="ARBA" id="ARBA00023170"/>
    </source>
</evidence>
<evidence type="ECO:0000256" key="2">
    <source>
        <dbReference type="ARBA" id="ARBA00005327"/>
    </source>
</evidence>
<keyword evidence="10" id="KW-1185">Reference proteome</keyword>
<dbReference type="GO" id="GO:0005886">
    <property type="term" value="C:plasma membrane"/>
    <property type="evidence" value="ECO:0007669"/>
    <property type="project" value="UniProtKB-SubCell"/>
</dbReference>
<keyword evidence="3" id="KW-1003">Cell membrane</keyword>
<dbReference type="EMBL" id="OU963866">
    <property type="protein sequence ID" value="CAH0389773.1"/>
    <property type="molecule type" value="Genomic_DNA"/>
</dbReference>
<dbReference type="InterPro" id="IPR009318">
    <property type="entry name" value="Gustatory_rcpt"/>
</dbReference>